<dbReference type="Proteomes" id="UP001197974">
    <property type="component" value="Chromosome"/>
</dbReference>
<reference evidence="1 2" key="1">
    <citation type="submission" date="2023-06" db="EMBL/GenBank/DDBJ databases">
        <title>Five Gram-positive bacteria isolated from mangrove sediments in Shenzhen, Guangdong, China.</title>
        <authorList>
            <person name="Yu S."/>
            <person name="Zheng W."/>
            <person name="Huang Y."/>
        </authorList>
    </citation>
    <scope>NUCLEOTIDE SEQUENCE [LARGE SCALE GENOMIC DNA]</scope>
    <source>
        <strain evidence="1 2">SaN35-3</strain>
    </source>
</reference>
<evidence type="ECO:0000313" key="2">
    <source>
        <dbReference type="Proteomes" id="UP001197974"/>
    </source>
</evidence>
<dbReference type="Pfam" id="PF19640">
    <property type="entry name" value="DUF6143"/>
    <property type="match status" value="1"/>
</dbReference>
<protein>
    <submittedName>
        <fullName evidence="1">DUF6143 family protein</fullName>
    </submittedName>
</protein>
<dbReference type="EMBL" id="CP129013">
    <property type="protein sequence ID" value="WLR42545.1"/>
    <property type="molecule type" value="Genomic_DNA"/>
</dbReference>
<accession>A0ABY9JY77</accession>
<dbReference type="InterPro" id="IPR046141">
    <property type="entry name" value="DUF6143"/>
</dbReference>
<organism evidence="1 2">
    <name type="scientific">Bacillus carboniphilus</name>
    <dbReference type="NCBI Taxonomy" id="86663"/>
    <lineage>
        <taxon>Bacteria</taxon>
        <taxon>Bacillati</taxon>
        <taxon>Bacillota</taxon>
        <taxon>Bacilli</taxon>
        <taxon>Bacillales</taxon>
        <taxon>Bacillaceae</taxon>
        <taxon>Bacillus</taxon>
    </lineage>
</organism>
<dbReference type="RefSeq" id="WP_226542487.1">
    <property type="nucleotide sequence ID" value="NZ_CP129013.1"/>
</dbReference>
<proteinExistence type="predicted"/>
<gene>
    <name evidence="1" type="ORF">LC087_17945</name>
</gene>
<sequence>MEKFKSVITTPDVRVQAEEGRLFSGSTEILQFGNSTSAWGRLCNPKQSTVNLFIDVFTISNFSDNPFTANLYRNSLPPGDRLKSSDVGNANFGSINSPEGVIQYNPSVNGVPSGGTRVIPRRVPSNETIADSIDGKAILPPGTSLLIFLTSDTLVKGEIQFAWWENRDITCY</sequence>
<evidence type="ECO:0000313" key="1">
    <source>
        <dbReference type="EMBL" id="WLR42545.1"/>
    </source>
</evidence>
<keyword evidence="2" id="KW-1185">Reference proteome</keyword>
<name>A0ABY9JY77_9BACI</name>